<proteinExistence type="inferred from homology"/>
<evidence type="ECO:0000256" key="1">
    <source>
        <dbReference type="ARBA" id="ARBA00007151"/>
    </source>
</evidence>
<evidence type="ECO:0000256" key="7">
    <source>
        <dbReference type="RuleBase" id="RU003619"/>
    </source>
</evidence>
<dbReference type="Gene3D" id="1.10.455.10">
    <property type="entry name" value="Ribosomal protein S7 domain"/>
    <property type="match status" value="1"/>
</dbReference>
<dbReference type="CDD" id="cd14869">
    <property type="entry name" value="uS7_Bacteria"/>
    <property type="match status" value="1"/>
</dbReference>
<keyword evidence="5 6" id="KW-0687">Ribonucleoprotein</keyword>
<evidence type="ECO:0000259" key="8">
    <source>
        <dbReference type="Pfam" id="PF00177"/>
    </source>
</evidence>
<dbReference type="PIRSF" id="PIRSF002122">
    <property type="entry name" value="RPS7p_RPS7a_RPS5e_RPS7o"/>
    <property type="match status" value="1"/>
</dbReference>
<dbReference type="NCBIfam" id="TIGR01029">
    <property type="entry name" value="rpsG_bact"/>
    <property type="match status" value="1"/>
</dbReference>
<dbReference type="PANTHER" id="PTHR11205">
    <property type="entry name" value="RIBOSOMAL PROTEIN S7"/>
    <property type="match status" value="1"/>
</dbReference>
<keyword evidence="6" id="KW-0820">tRNA-binding</keyword>
<dbReference type="GO" id="GO:0003735">
    <property type="term" value="F:structural constituent of ribosome"/>
    <property type="evidence" value="ECO:0007669"/>
    <property type="project" value="InterPro"/>
</dbReference>
<evidence type="ECO:0000256" key="3">
    <source>
        <dbReference type="ARBA" id="ARBA00022884"/>
    </source>
</evidence>
<evidence type="ECO:0000256" key="5">
    <source>
        <dbReference type="ARBA" id="ARBA00023274"/>
    </source>
</evidence>
<dbReference type="GO" id="GO:0015935">
    <property type="term" value="C:small ribosomal subunit"/>
    <property type="evidence" value="ECO:0007669"/>
    <property type="project" value="InterPro"/>
</dbReference>
<evidence type="ECO:0000256" key="2">
    <source>
        <dbReference type="ARBA" id="ARBA00022730"/>
    </source>
</evidence>
<gene>
    <name evidence="6" type="primary">rpsG</name>
    <name evidence="9" type="ORF">ENU72_00280</name>
</gene>
<dbReference type="EMBL" id="DTDP01000011">
    <property type="protein sequence ID" value="HGK53448.1"/>
    <property type="molecule type" value="Genomic_DNA"/>
</dbReference>
<protein>
    <recommendedName>
        <fullName evidence="6">Small ribosomal subunit protein uS7</fullName>
    </recommendedName>
</protein>
<keyword evidence="2 6" id="KW-0699">rRNA-binding</keyword>
<comment type="caution">
    <text evidence="9">The sequence shown here is derived from an EMBL/GenBank/DDBJ whole genome shotgun (WGS) entry which is preliminary data.</text>
</comment>
<comment type="function">
    <text evidence="6">One of the primary rRNA binding proteins, it binds directly to 16S rRNA where it nucleates assembly of the head domain of the 30S subunit. Is located at the subunit interface close to the decoding center, probably blocks exit of the E-site tRNA.</text>
</comment>
<dbReference type="HAMAP" id="MF_00480_B">
    <property type="entry name" value="Ribosomal_uS7_B"/>
    <property type="match status" value="1"/>
</dbReference>
<dbReference type="Pfam" id="PF00177">
    <property type="entry name" value="Ribosomal_S7"/>
    <property type="match status" value="1"/>
</dbReference>
<dbReference type="GO" id="GO:0006412">
    <property type="term" value="P:translation"/>
    <property type="evidence" value="ECO:0007669"/>
    <property type="project" value="UniProtKB-UniRule"/>
</dbReference>
<organism evidence="9">
    <name type="scientific">candidate division WOR-3 bacterium</name>
    <dbReference type="NCBI Taxonomy" id="2052148"/>
    <lineage>
        <taxon>Bacteria</taxon>
        <taxon>Bacteria division WOR-3</taxon>
    </lineage>
</organism>
<evidence type="ECO:0000313" key="9">
    <source>
        <dbReference type="EMBL" id="HGK53448.1"/>
    </source>
</evidence>
<reference evidence="9" key="1">
    <citation type="journal article" date="2020" name="mSystems">
        <title>Genome- and Community-Level Interaction Insights into Carbon Utilization and Element Cycling Functions of Hydrothermarchaeota in Hydrothermal Sediment.</title>
        <authorList>
            <person name="Zhou Z."/>
            <person name="Liu Y."/>
            <person name="Xu W."/>
            <person name="Pan J."/>
            <person name="Luo Z.H."/>
            <person name="Li M."/>
        </authorList>
    </citation>
    <scope>NUCLEOTIDE SEQUENCE [LARGE SCALE GENOMIC DNA]</scope>
    <source>
        <strain evidence="9">SpSt-695</strain>
    </source>
</reference>
<evidence type="ECO:0000256" key="6">
    <source>
        <dbReference type="HAMAP-Rule" id="MF_00480"/>
    </source>
</evidence>
<dbReference type="GO" id="GO:0000049">
    <property type="term" value="F:tRNA binding"/>
    <property type="evidence" value="ECO:0007669"/>
    <property type="project" value="UniProtKB-UniRule"/>
</dbReference>
<dbReference type="InterPro" id="IPR020606">
    <property type="entry name" value="Ribosomal_uS7_CS"/>
</dbReference>
<dbReference type="InterPro" id="IPR036823">
    <property type="entry name" value="Ribosomal_uS7_dom_sf"/>
</dbReference>
<comment type="subunit">
    <text evidence="6">Part of the 30S ribosomal subunit. Contacts proteins S9 and S11.</text>
</comment>
<sequence>MRRRRAPLREIPPDPLYNSPLVMKFINNLMWDGKKSLAMKIFYSALEKIKEYTQEEGIKVFEKAIENVKPLLEVRPRRVGGATYQVPVEVPPRRQISLAIKWIIKAARERPEKRMIERLAKELIDASKNEGRAVKIRETIHKMAEANRAFAHFRW</sequence>
<dbReference type="InterPro" id="IPR000235">
    <property type="entry name" value="Ribosomal_uS7"/>
</dbReference>
<comment type="similarity">
    <text evidence="1 6 7">Belongs to the universal ribosomal protein uS7 family.</text>
</comment>
<dbReference type="InterPro" id="IPR023798">
    <property type="entry name" value="Ribosomal_uS7_dom"/>
</dbReference>
<dbReference type="SUPFAM" id="SSF47973">
    <property type="entry name" value="Ribosomal protein S7"/>
    <property type="match status" value="1"/>
</dbReference>
<dbReference type="AlphaFoldDB" id="A0A7V3ZSA8"/>
<evidence type="ECO:0000256" key="4">
    <source>
        <dbReference type="ARBA" id="ARBA00022980"/>
    </source>
</evidence>
<accession>A0A7V3ZSA8</accession>
<keyword evidence="3 6" id="KW-0694">RNA-binding</keyword>
<name>A0A7V3ZSA8_UNCW3</name>
<keyword evidence="4 6" id="KW-0689">Ribosomal protein</keyword>
<dbReference type="GO" id="GO:0019843">
    <property type="term" value="F:rRNA binding"/>
    <property type="evidence" value="ECO:0007669"/>
    <property type="project" value="UniProtKB-UniRule"/>
</dbReference>
<dbReference type="FunFam" id="1.10.455.10:FF:000001">
    <property type="entry name" value="30S ribosomal protein S7"/>
    <property type="match status" value="1"/>
</dbReference>
<dbReference type="PROSITE" id="PS00052">
    <property type="entry name" value="RIBOSOMAL_S7"/>
    <property type="match status" value="1"/>
</dbReference>
<dbReference type="InterPro" id="IPR005717">
    <property type="entry name" value="Ribosomal_uS7_bac/org-type"/>
</dbReference>
<feature type="domain" description="Small ribosomal subunit protein uS7" evidence="8">
    <location>
        <begin position="1"/>
        <end position="148"/>
    </location>
</feature>